<reference evidence="2" key="1">
    <citation type="submission" date="2013-10" db="EMBL/GenBank/DDBJ databases">
        <title>Genomic analysis of the causative agents of coccidiosis in chickens.</title>
        <authorList>
            <person name="Reid A.J."/>
            <person name="Blake D."/>
            <person name="Billington K."/>
            <person name="Browne H."/>
            <person name="Dunn M."/>
            <person name="Hung S."/>
            <person name="Kawahara F."/>
            <person name="Miranda-Saavedra D."/>
            <person name="Mourier T."/>
            <person name="Nagra H."/>
            <person name="Otto T.D."/>
            <person name="Rawlings N."/>
            <person name="Sanchez A."/>
            <person name="Sanders M."/>
            <person name="Subramaniam C."/>
            <person name="Tay Y."/>
            <person name="Dear P."/>
            <person name="Doerig C."/>
            <person name="Gruber A."/>
            <person name="Parkinson J."/>
            <person name="Shirley M."/>
            <person name="Wan K.L."/>
            <person name="Berriman M."/>
            <person name="Tomley F."/>
            <person name="Pain A."/>
        </authorList>
    </citation>
    <scope>NUCLEOTIDE SEQUENCE</scope>
    <source>
        <strain evidence="2">Houghton</strain>
    </source>
</reference>
<feature type="compositionally biased region" description="Basic and acidic residues" evidence="1">
    <location>
        <begin position="354"/>
        <end position="365"/>
    </location>
</feature>
<evidence type="ECO:0000313" key="3">
    <source>
        <dbReference type="Proteomes" id="UP000018050"/>
    </source>
</evidence>
<feature type="compositionally biased region" description="Basic and acidic residues" evidence="1">
    <location>
        <begin position="173"/>
        <end position="185"/>
    </location>
</feature>
<organism evidence="2 3">
    <name type="scientific">Eimeria acervulina</name>
    <name type="common">Coccidian parasite</name>
    <dbReference type="NCBI Taxonomy" id="5801"/>
    <lineage>
        <taxon>Eukaryota</taxon>
        <taxon>Sar</taxon>
        <taxon>Alveolata</taxon>
        <taxon>Apicomplexa</taxon>
        <taxon>Conoidasida</taxon>
        <taxon>Coccidia</taxon>
        <taxon>Eucoccidiorida</taxon>
        <taxon>Eimeriorina</taxon>
        <taxon>Eimeriidae</taxon>
        <taxon>Eimeria</taxon>
    </lineage>
</organism>
<dbReference type="RefSeq" id="XP_013249035.1">
    <property type="nucleotide sequence ID" value="XM_013393581.1"/>
</dbReference>
<feature type="region of interest" description="Disordered" evidence="1">
    <location>
        <begin position="232"/>
        <end position="385"/>
    </location>
</feature>
<dbReference type="Proteomes" id="UP000018050">
    <property type="component" value="Unassembled WGS sequence"/>
</dbReference>
<keyword evidence="3" id="KW-1185">Reference proteome</keyword>
<protein>
    <submittedName>
        <fullName evidence="2">Uncharacterized protein</fullName>
    </submittedName>
</protein>
<dbReference type="AlphaFoldDB" id="U6GLV8"/>
<dbReference type="EMBL" id="HG671520">
    <property type="protein sequence ID" value="CDI81160.1"/>
    <property type="molecule type" value="Genomic_DNA"/>
</dbReference>
<gene>
    <name evidence="2" type="ORF">EAH_00003930</name>
</gene>
<evidence type="ECO:0000256" key="1">
    <source>
        <dbReference type="SAM" id="MobiDB-lite"/>
    </source>
</evidence>
<dbReference type="VEuPathDB" id="ToxoDB:EAH_00003930"/>
<feature type="region of interest" description="Disordered" evidence="1">
    <location>
        <begin position="39"/>
        <end position="121"/>
    </location>
</feature>
<feature type="compositionally biased region" description="Basic and acidic residues" evidence="1">
    <location>
        <begin position="200"/>
        <end position="211"/>
    </location>
</feature>
<feature type="compositionally biased region" description="Basic residues" evidence="1">
    <location>
        <begin position="45"/>
        <end position="56"/>
    </location>
</feature>
<feature type="compositionally biased region" description="Basic and acidic residues" evidence="1">
    <location>
        <begin position="239"/>
        <end position="276"/>
    </location>
</feature>
<dbReference type="GeneID" id="25268463"/>
<feature type="compositionally biased region" description="Basic and acidic residues" evidence="1">
    <location>
        <begin position="288"/>
        <end position="321"/>
    </location>
</feature>
<sequence>MSCIVRALVKAVALPVKLTAKVLGKVSRAAAKAGIGLRTQTCRNRDRHRARHGHSPRLRDGNGRQKLNSSNRKKGSEGRATKPILVNKKMSAVSQEKHGDGPEKQSMAKLESKGEKSKPGSQAFAEILTKEMHATREDPQTRGENEADITRPHKTKWQKKNPNANLPSHRSKGREPAHSNEDARHVSGFNSAQGIKHKEHQNAKLHEQPEKRPKKKPGAVVQEYALSEAHLLHGQASLQDKHLAKGTRGQDKEHGEELFGVARGERSSEEKNRKDPAGMPKVAQEMECSIKDGSSKQRTARWQEKRQSEDGKPPTRMDATKCMDSPPAEVTEESQKNRSHTQSFDAGKNIVGRRTAEARRAEVSKSSRKHLQCEKPTSNQLPGTDGELEKDAVFVQCNSATRLPAAARATDPISSSDKKTKCQQIVNERLAEIRSAEQSFTFGCQNCDSDFCEDKQLTDQTTLFGIECRLLPESACSAEWKRFA</sequence>
<dbReference type="OrthoDB" id="348358at2759"/>
<accession>U6GLV8</accession>
<name>U6GLV8_EIMAC</name>
<evidence type="ECO:0000313" key="2">
    <source>
        <dbReference type="EMBL" id="CDI81160.1"/>
    </source>
</evidence>
<feature type="region of interest" description="Disordered" evidence="1">
    <location>
        <begin position="133"/>
        <end position="220"/>
    </location>
</feature>
<proteinExistence type="predicted"/>
<reference evidence="2" key="2">
    <citation type="submission" date="2013-10" db="EMBL/GenBank/DDBJ databases">
        <authorList>
            <person name="Aslett M."/>
        </authorList>
    </citation>
    <scope>NUCLEOTIDE SEQUENCE</scope>
    <source>
        <strain evidence="2">Houghton</strain>
    </source>
</reference>
<feature type="compositionally biased region" description="Basic and acidic residues" evidence="1">
    <location>
        <begin position="133"/>
        <end position="151"/>
    </location>
</feature>